<gene>
    <name evidence="3" type="ORF">BVC80_1345g13</name>
</gene>
<dbReference type="Proteomes" id="UP000195402">
    <property type="component" value="Unassembled WGS sequence"/>
</dbReference>
<evidence type="ECO:0000259" key="1">
    <source>
        <dbReference type="Pfam" id="PF13456"/>
    </source>
</evidence>
<dbReference type="OrthoDB" id="1415105at2759"/>
<keyword evidence="3" id="KW-0695">RNA-directed DNA polymerase</keyword>
<dbReference type="InterPro" id="IPR036397">
    <property type="entry name" value="RNaseH_sf"/>
</dbReference>
<feature type="domain" description="Reverse transcriptase zinc-binding" evidence="2">
    <location>
        <begin position="70"/>
        <end position="160"/>
    </location>
</feature>
<evidence type="ECO:0000313" key="4">
    <source>
        <dbReference type="Proteomes" id="UP000195402"/>
    </source>
</evidence>
<dbReference type="Pfam" id="PF13966">
    <property type="entry name" value="zf-RVT"/>
    <property type="match status" value="1"/>
</dbReference>
<dbReference type="InterPro" id="IPR044730">
    <property type="entry name" value="RNase_H-like_dom_plant"/>
</dbReference>
<evidence type="ECO:0000313" key="3">
    <source>
        <dbReference type="EMBL" id="OVA10969.1"/>
    </source>
</evidence>
<keyword evidence="4" id="KW-1185">Reference proteome</keyword>
<reference evidence="3 4" key="1">
    <citation type="journal article" date="2017" name="Mol. Plant">
        <title>The Genome of Medicinal Plant Macleaya cordata Provides New Insights into Benzylisoquinoline Alkaloids Metabolism.</title>
        <authorList>
            <person name="Liu X."/>
            <person name="Liu Y."/>
            <person name="Huang P."/>
            <person name="Ma Y."/>
            <person name="Qing Z."/>
            <person name="Tang Q."/>
            <person name="Cao H."/>
            <person name="Cheng P."/>
            <person name="Zheng Y."/>
            <person name="Yuan Z."/>
            <person name="Zhou Y."/>
            <person name="Liu J."/>
            <person name="Tang Z."/>
            <person name="Zhuo Y."/>
            <person name="Zhang Y."/>
            <person name="Yu L."/>
            <person name="Huang J."/>
            <person name="Yang P."/>
            <person name="Peng Q."/>
            <person name="Zhang J."/>
            <person name="Jiang W."/>
            <person name="Zhang Z."/>
            <person name="Lin K."/>
            <person name="Ro D.K."/>
            <person name="Chen X."/>
            <person name="Xiong X."/>
            <person name="Shang Y."/>
            <person name="Huang S."/>
            <person name="Zeng J."/>
        </authorList>
    </citation>
    <scope>NUCLEOTIDE SEQUENCE [LARGE SCALE GENOMIC DNA]</scope>
    <source>
        <strain evidence="4">cv. BLH2017</strain>
        <tissue evidence="3">Root</tissue>
    </source>
</reference>
<name>A0A200QKN0_MACCD</name>
<protein>
    <submittedName>
        <fullName evidence="3">Reverse transcriptase zinc-binding domain</fullName>
    </submittedName>
</protein>
<dbReference type="STRING" id="56857.A0A200QKN0"/>
<sequence>MEGPPTPLDGCNLLGLHTVSNLIDPSLGTWNSTLLHSTFSNETCWQIESIRPRSGLPDIRRWALTKNGDFSVKSLHHKLNLHSFPLTVHHRNNIWHKIWSLKTIPRIQMFVWKLYNLILPVKDYINRILHTNDPLCPFCDMHNETVHHLFIDCPFSRAVWFHFHQATHLHLHHDLSVEEWISSWFLGNNGQEQEIGWAVKCATICWHIWKVRCKVVFEHVNPSPRDVACSIMPYLFSIQPSSPIHALQTTNDQTTDNVSYWTAPSFHVIKLNYSASYSQSVNNVGLGFILRDHAGRVLGARSLSVAASSAEESDGLALLTAVQWAVTLQLRNVVFEGDARVITRYLTSNQGTVGWRTKNLLDETKILAESLDSTVYVYIKKNVNKVASILAKKARIMLVDDTWNHQPPSFLFESLNADIQSVIMDVP</sequence>
<feature type="domain" description="RNase H type-1" evidence="1">
    <location>
        <begin position="272"/>
        <end position="394"/>
    </location>
</feature>
<dbReference type="GO" id="GO:0003964">
    <property type="term" value="F:RNA-directed DNA polymerase activity"/>
    <property type="evidence" value="ECO:0007669"/>
    <property type="project" value="UniProtKB-KW"/>
</dbReference>
<dbReference type="OMA" id="ATICWHI"/>
<dbReference type="CDD" id="cd06222">
    <property type="entry name" value="RNase_H_like"/>
    <property type="match status" value="1"/>
</dbReference>
<dbReference type="GO" id="GO:0003676">
    <property type="term" value="F:nucleic acid binding"/>
    <property type="evidence" value="ECO:0007669"/>
    <property type="project" value="InterPro"/>
</dbReference>
<dbReference type="Pfam" id="PF13456">
    <property type="entry name" value="RVT_3"/>
    <property type="match status" value="1"/>
</dbReference>
<dbReference type="InParanoid" id="A0A200QKN0"/>
<dbReference type="InterPro" id="IPR002156">
    <property type="entry name" value="RNaseH_domain"/>
</dbReference>
<accession>A0A200QKN0</accession>
<dbReference type="GO" id="GO:0004523">
    <property type="term" value="F:RNA-DNA hybrid ribonuclease activity"/>
    <property type="evidence" value="ECO:0007669"/>
    <property type="project" value="InterPro"/>
</dbReference>
<comment type="caution">
    <text evidence="3">The sequence shown here is derived from an EMBL/GenBank/DDBJ whole genome shotgun (WGS) entry which is preliminary data.</text>
</comment>
<dbReference type="Gene3D" id="3.30.420.10">
    <property type="entry name" value="Ribonuclease H-like superfamily/Ribonuclease H"/>
    <property type="match status" value="1"/>
</dbReference>
<organism evidence="3 4">
    <name type="scientific">Macleaya cordata</name>
    <name type="common">Five-seeded plume-poppy</name>
    <name type="synonym">Bocconia cordata</name>
    <dbReference type="NCBI Taxonomy" id="56857"/>
    <lineage>
        <taxon>Eukaryota</taxon>
        <taxon>Viridiplantae</taxon>
        <taxon>Streptophyta</taxon>
        <taxon>Embryophyta</taxon>
        <taxon>Tracheophyta</taxon>
        <taxon>Spermatophyta</taxon>
        <taxon>Magnoliopsida</taxon>
        <taxon>Ranunculales</taxon>
        <taxon>Papaveraceae</taxon>
        <taxon>Papaveroideae</taxon>
        <taxon>Macleaya</taxon>
    </lineage>
</organism>
<proteinExistence type="predicted"/>
<keyword evidence="3" id="KW-0808">Transferase</keyword>
<dbReference type="PANTHER" id="PTHR47074:SF11">
    <property type="entry name" value="REVERSE TRANSCRIPTASE-LIKE PROTEIN"/>
    <property type="match status" value="1"/>
</dbReference>
<keyword evidence="3" id="KW-0548">Nucleotidyltransferase</keyword>
<dbReference type="PANTHER" id="PTHR47074">
    <property type="entry name" value="BNAC02G40300D PROTEIN"/>
    <property type="match status" value="1"/>
</dbReference>
<dbReference type="InterPro" id="IPR026960">
    <property type="entry name" value="RVT-Znf"/>
</dbReference>
<evidence type="ECO:0000259" key="2">
    <source>
        <dbReference type="Pfam" id="PF13966"/>
    </source>
</evidence>
<dbReference type="EMBL" id="MVGT01001747">
    <property type="protein sequence ID" value="OVA10969.1"/>
    <property type="molecule type" value="Genomic_DNA"/>
</dbReference>
<dbReference type="InterPro" id="IPR052929">
    <property type="entry name" value="RNase_H-like_EbsB-rel"/>
</dbReference>
<dbReference type="AlphaFoldDB" id="A0A200QKN0"/>